<sequence>MARHIAFLVFPGFQLLDLSGPLAAFQVATLRTSTPEAPAYTWEVFAEQGGLVMSSCGVPISCGSIPPDIPTHIDTLIVSGGTGAWEARNSAVLRAFIAAAPQFARRVASVCNGALMLANAGLLDGRRATTHWRVGPQLQREHPRARVDSDRIFVHDGQIWTSAGVTTGIDLALAMIEEDYGGEAARTTARDMVVYHRRPGGQSQFSTLLEMEPASDRIQLALRHARENLRENLSVERLAEVACLSPRQFSRSFLVETGATPAKAVERLRAEAARPRIEEGVEPIEAIARDVGFSDPERMRRAFVRVFGQPPQSLRRSSRAPDSGLIRRVR</sequence>
<reference evidence="4 5" key="1">
    <citation type="submission" date="2024-01" db="EMBL/GenBank/DDBJ databases">
        <title>Uliginosibacterium soil sp. nov.</title>
        <authorList>
            <person name="Lv Y."/>
        </authorList>
    </citation>
    <scope>NUCLEOTIDE SEQUENCE [LARGE SCALE GENOMIC DNA]</scope>
    <source>
        <strain evidence="4 5">H3</strain>
    </source>
</reference>
<dbReference type="PROSITE" id="PS01124">
    <property type="entry name" value="HTH_ARAC_FAMILY_2"/>
    <property type="match status" value="1"/>
</dbReference>
<dbReference type="InterPro" id="IPR009057">
    <property type="entry name" value="Homeodomain-like_sf"/>
</dbReference>
<dbReference type="InterPro" id="IPR018060">
    <property type="entry name" value="HTH_AraC"/>
</dbReference>
<evidence type="ECO:0000313" key="4">
    <source>
        <dbReference type="EMBL" id="MEC5387146.1"/>
    </source>
</evidence>
<gene>
    <name evidence="4" type="ORF">VVD49_15560</name>
</gene>
<accession>A0ABU6K6T5</accession>
<dbReference type="PANTHER" id="PTHR43130">
    <property type="entry name" value="ARAC-FAMILY TRANSCRIPTIONAL REGULATOR"/>
    <property type="match status" value="1"/>
</dbReference>
<dbReference type="EMBL" id="JAYXHS010000003">
    <property type="protein sequence ID" value="MEC5387146.1"/>
    <property type="molecule type" value="Genomic_DNA"/>
</dbReference>
<proteinExistence type="predicted"/>
<dbReference type="Gene3D" id="1.10.10.60">
    <property type="entry name" value="Homeodomain-like"/>
    <property type="match status" value="1"/>
</dbReference>
<dbReference type="SUPFAM" id="SSF46689">
    <property type="entry name" value="Homeodomain-like"/>
    <property type="match status" value="2"/>
</dbReference>
<dbReference type="SUPFAM" id="SSF52317">
    <property type="entry name" value="Class I glutamine amidotransferase-like"/>
    <property type="match status" value="1"/>
</dbReference>
<evidence type="ECO:0000256" key="1">
    <source>
        <dbReference type="ARBA" id="ARBA00023015"/>
    </source>
</evidence>
<evidence type="ECO:0000313" key="5">
    <source>
        <dbReference type="Proteomes" id="UP001331561"/>
    </source>
</evidence>
<keyword evidence="2" id="KW-0804">Transcription</keyword>
<dbReference type="InterPro" id="IPR052158">
    <property type="entry name" value="INH-QAR"/>
</dbReference>
<dbReference type="InterPro" id="IPR029062">
    <property type="entry name" value="Class_I_gatase-like"/>
</dbReference>
<dbReference type="Pfam" id="PF01965">
    <property type="entry name" value="DJ-1_PfpI"/>
    <property type="match status" value="1"/>
</dbReference>
<dbReference type="InterPro" id="IPR002818">
    <property type="entry name" value="DJ-1/PfpI"/>
</dbReference>
<dbReference type="Proteomes" id="UP001331561">
    <property type="component" value="Unassembled WGS sequence"/>
</dbReference>
<dbReference type="CDD" id="cd03137">
    <property type="entry name" value="GATase1_AraC_1"/>
    <property type="match status" value="1"/>
</dbReference>
<feature type="domain" description="HTH araC/xylS-type" evidence="3">
    <location>
        <begin position="219"/>
        <end position="317"/>
    </location>
</feature>
<dbReference type="PANTHER" id="PTHR43130:SF3">
    <property type="entry name" value="HTH-TYPE TRANSCRIPTIONAL REGULATOR RV1931C"/>
    <property type="match status" value="1"/>
</dbReference>
<evidence type="ECO:0000256" key="2">
    <source>
        <dbReference type="ARBA" id="ARBA00023163"/>
    </source>
</evidence>
<dbReference type="RefSeq" id="WP_327600123.1">
    <property type="nucleotide sequence ID" value="NZ_JAYXHS010000003.1"/>
</dbReference>
<dbReference type="Gene3D" id="3.40.50.880">
    <property type="match status" value="1"/>
</dbReference>
<keyword evidence="1" id="KW-0805">Transcription regulation</keyword>
<organism evidence="4 5">
    <name type="scientific">Uliginosibacterium silvisoli</name>
    <dbReference type="NCBI Taxonomy" id="3114758"/>
    <lineage>
        <taxon>Bacteria</taxon>
        <taxon>Pseudomonadati</taxon>
        <taxon>Pseudomonadota</taxon>
        <taxon>Betaproteobacteria</taxon>
        <taxon>Rhodocyclales</taxon>
        <taxon>Zoogloeaceae</taxon>
        <taxon>Uliginosibacterium</taxon>
    </lineage>
</organism>
<name>A0ABU6K6T5_9RHOO</name>
<comment type="caution">
    <text evidence="4">The sequence shown here is derived from an EMBL/GenBank/DDBJ whole genome shotgun (WGS) entry which is preliminary data.</text>
</comment>
<dbReference type="Pfam" id="PF12833">
    <property type="entry name" value="HTH_18"/>
    <property type="match status" value="1"/>
</dbReference>
<keyword evidence="5" id="KW-1185">Reference proteome</keyword>
<protein>
    <submittedName>
        <fullName evidence="4">GlxA family transcriptional regulator</fullName>
    </submittedName>
</protein>
<evidence type="ECO:0000259" key="3">
    <source>
        <dbReference type="PROSITE" id="PS01124"/>
    </source>
</evidence>
<dbReference type="SMART" id="SM00342">
    <property type="entry name" value="HTH_ARAC"/>
    <property type="match status" value="1"/>
</dbReference>